<dbReference type="SUPFAM" id="SSF52540">
    <property type="entry name" value="P-loop containing nucleoside triphosphate hydrolases"/>
    <property type="match status" value="1"/>
</dbReference>
<proteinExistence type="predicted"/>
<comment type="caution">
    <text evidence="2">The sequence shown here is derived from an EMBL/GenBank/DDBJ whole genome shotgun (WGS) entry which is preliminary data.</text>
</comment>
<evidence type="ECO:0000313" key="2">
    <source>
        <dbReference type="EMBL" id="KAK3490977.1"/>
    </source>
</evidence>
<keyword evidence="2" id="KW-0378">Hydrolase</keyword>
<keyword evidence="3" id="KW-1185">Reference proteome</keyword>
<dbReference type="GO" id="GO:0016787">
    <property type="term" value="F:hydrolase activity"/>
    <property type="evidence" value="ECO:0007669"/>
    <property type="project" value="UniProtKB-KW"/>
</dbReference>
<feature type="region of interest" description="Disordered" evidence="1">
    <location>
        <begin position="97"/>
        <end position="159"/>
    </location>
</feature>
<dbReference type="Gene3D" id="3.40.50.300">
    <property type="entry name" value="P-loop containing nucleotide triphosphate hydrolases"/>
    <property type="match status" value="1"/>
</dbReference>
<evidence type="ECO:0000313" key="3">
    <source>
        <dbReference type="Proteomes" id="UP001285908"/>
    </source>
</evidence>
<dbReference type="EMBL" id="JAULSX010000005">
    <property type="protein sequence ID" value="KAK3490977.1"/>
    <property type="molecule type" value="Genomic_DNA"/>
</dbReference>
<dbReference type="Proteomes" id="UP001285908">
    <property type="component" value="Unassembled WGS sequence"/>
</dbReference>
<feature type="compositionally biased region" description="Low complexity" evidence="1">
    <location>
        <begin position="103"/>
        <end position="117"/>
    </location>
</feature>
<reference evidence="2 3" key="1">
    <citation type="journal article" date="2023" name="Mol. Phylogenet. Evol.">
        <title>Genome-scale phylogeny and comparative genomics of the fungal order Sordariales.</title>
        <authorList>
            <person name="Hensen N."/>
            <person name="Bonometti L."/>
            <person name="Westerberg I."/>
            <person name="Brannstrom I.O."/>
            <person name="Guillou S."/>
            <person name="Cros-Aarteil S."/>
            <person name="Calhoun S."/>
            <person name="Haridas S."/>
            <person name="Kuo A."/>
            <person name="Mondo S."/>
            <person name="Pangilinan J."/>
            <person name="Riley R."/>
            <person name="LaButti K."/>
            <person name="Andreopoulos B."/>
            <person name="Lipzen A."/>
            <person name="Chen C."/>
            <person name="Yan M."/>
            <person name="Daum C."/>
            <person name="Ng V."/>
            <person name="Clum A."/>
            <person name="Steindorff A."/>
            <person name="Ohm R.A."/>
            <person name="Martin F."/>
            <person name="Silar P."/>
            <person name="Natvig D.O."/>
            <person name="Lalanne C."/>
            <person name="Gautier V."/>
            <person name="Ament-Velasquez S.L."/>
            <person name="Kruys A."/>
            <person name="Hutchinson M.I."/>
            <person name="Powell A.J."/>
            <person name="Barry K."/>
            <person name="Miller A.N."/>
            <person name="Grigoriev I.V."/>
            <person name="Debuchy R."/>
            <person name="Gladieux P."/>
            <person name="Hiltunen Thoren M."/>
            <person name="Johannesson H."/>
        </authorList>
    </citation>
    <scope>NUCLEOTIDE SEQUENCE [LARGE SCALE GENOMIC DNA]</scope>
    <source>
        <strain evidence="2 3">FGSC 10403</strain>
    </source>
</reference>
<dbReference type="PANTHER" id="PTHR10285">
    <property type="entry name" value="URIDINE KINASE"/>
    <property type="match status" value="1"/>
</dbReference>
<dbReference type="FunFam" id="3.40.50.300:FF:002607">
    <property type="entry name" value="Nicotinamide riboside kinase 1"/>
    <property type="match status" value="1"/>
</dbReference>
<gene>
    <name evidence="2" type="ORF">B0T23DRAFT_405731</name>
</gene>
<dbReference type="PRINTS" id="PR00988">
    <property type="entry name" value="URIDINKINASE"/>
</dbReference>
<dbReference type="InterPro" id="IPR027417">
    <property type="entry name" value="P-loop_NTPase"/>
</dbReference>
<name>A0AAJ0MQZ7_9PEZI</name>
<dbReference type="RefSeq" id="XP_062692160.1">
    <property type="nucleotide sequence ID" value="XM_062839040.1"/>
</dbReference>
<evidence type="ECO:0000256" key="1">
    <source>
        <dbReference type="SAM" id="MobiDB-lite"/>
    </source>
</evidence>
<dbReference type="GeneID" id="87876662"/>
<protein>
    <submittedName>
        <fullName evidence="2">P-loop containing nucleoside triphosphate hydrolase protein</fullName>
    </submittedName>
</protein>
<organism evidence="2 3">
    <name type="scientific">Neurospora hispaniola</name>
    <dbReference type="NCBI Taxonomy" id="588809"/>
    <lineage>
        <taxon>Eukaryota</taxon>
        <taxon>Fungi</taxon>
        <taxon>Dikarya</taxon>
        <taxon>Ascomycota</taxon>
        <taxon>Pezizomycotina</taxon>
        <taxon>Sordariomycetes</taxon>
        <taxon>Sordariomycetidae</taxon>
        <taxon>Sordariales</taxon>
        <taxon>Sordariaceae</taxon>
        <taxon>Neurospora</taxon>
    </lineage>
</organism>
<accession>A0AAJ0MQZ7</accession>
<dbReference type="CDD" id="cd02024">
    <property type="entry name" value="NRK1"/>
    <property type="match status" value="1"/>
</dbReference>
<dbReference type="AlphaFoldDB" id="A0AAJ0MQZ7"/>
<sequence>MLDPNQKAVVIGISGCSSSGKTTLARLLRDIFPNTFILHEDDFYKPESEIPMKDGLTNWDCPEALSIPDMTAALEHIRATGELPVSTMNLTRPFLSRRHTHGSSTTSSSYYPPSSSSAANKAPPKQKTGPGKTITTAKSKSLSNSPKQPTLDSKEDLNSVGPCPITTDFINKIKARVADWLQPSSPGHRVLHLSSQQQQQPLKICIIDGFLLYSPPPLLPATLLSQMDIKLFLLVSKAKALQRREARDGYVTLEGFWKDPPGYVEKIVWPEYVRAHEWMFEGGDVEGGKVKAEEVSKRLGVLVNQKEGETKMDRDFGETLEWAVESIMRELERLVLGHEDKKEEGQKDGEKEKDEEAIALNSFAMKKKWAAAQRERNARELLIKEAQEQQQQQKE</sequence>
<feature type="compositionally biased region" description="Polar residues" evidence="1">
    <location>
        <begin position="133"/>
        <end position="151"/>
    </location>
</feature>